<reference evidence="3" key="1">
    <citation type="journal article" date="2019" name="Int. J. Syst. Evol. Microbiol.">
        <title>The Global Catalogue of Microorganisms (GCM) 10K type strain sequencing project: providing services to taxonomists for standard genome sequencing and annotation.</title>
        <authorList>
            <consortium name="The Broad Institute Genomics Platform"/>
            <consortium name="The Broad Institute Genome Sequencing Center for Infectious Disease"/>
            <person name="Wu L."/>
            <person name="Ma J."/>
        </authorList>
    </citation>
    <scope>NUCLEOTIDE SEQUENCE [LARGE SCALE GENOMIC DNA]</scope>
    <source>
        <strain evidence="3">JCM 31696</strain>
    </source>
</reference>
<accession>A0ABW3CQR4</accession>
<evidence type="ECO:0000313" key="3">
    <source>
        <dbReference type="Proteomes" id="UP001597083"/>
    </source>
</evidence>
<proteinExistence type="predicted"/>
<evidence type="ECO:0000313" key="2">
    <source>
        <dbReference type="EMBL" id="MFD0856748.1"/>
    </source>
</evidence>
<keyword evidence="1" id="KW-1133">Transmembrane helix</keyword>
<organism evidence="2 3">
    <name type="scientific">Actinomadura adrarensis</name>
    <dbReference type="NCBI Taxonomy" id="1819600"/>
    <lineage>
        <taxon>Bacteria</taxon>
        <taxon>Bacillati</taxon>
        <taxon>Actinomycetota</taxon>
        <taxon>Actinomycetes</taxon>
        <taxon>Streptosporangiales</taxon>
        <taxon>Thermomonosporaceae</taxon>
        <taxon>Actinomadura</taxon>
    </lineage>
</organism>
<name>A0ABW3CQR4_9ACTN</name>
<dbReference type="EMBL" id="JBHTIR010004246">
    <property type="protein sequence ID" value="MFD0856748.1"/>
    <property type="molecule type" value="Genomic_DNA"/>
</dbReference>
<dbReference type="Proteomes" id="UP001597083">
    <property type="component" value="Unassembled WGS sequence"/>
</dbReference>
<keyword evidence="3" id="KW-1185">Reference proteome</keyword>
<feature type="transmembrane region" description="Helical" evidence="1">
    <location>
        <begin position="29"/>
        <end position="49"/>
    </location>
</feature>
<protein>
    <submittedName>
        <fullName evidence="2">Uncharacterized protein</fullName>
    </submittedName>
</protein>
<gene>
    <name evidence="2" type="ORF">ACFQ07_31235</name>
</gene>
<keyword evidence="1" id="KW-0812">Transmembrane</keyword>
<feature type="transmembrane region" description="Helical" evidence="1">
    <location>
        <begin position="61"/>
        <end position="80"/>
    </location>
</feature>
<keyword evidence="1" id="KW-0472">Membrane</keyword>
<comment type="caution">
    <text evidence="2">The sequence shown here is derived from an EMBL/GenBank/DDBJ whole genome shotgun (WGS) entry which is preliminary data.</text>
</comment>
<evidence type="ECO:0000256" key="1">
    <source>
        <dbReference type="SAM" id="Phobius"/>
    </source>
</evidence>
<sequence>MTLATLYVLAAPIGEEGANSFLETPAGTAVKATCGALGLIIGLVGVVRMMSSLGRGRVGQAFQTLIFCWFLAGLLFSPGLTINAASFFSDVTGKLLCSVSEVAGGDGSCA</sequence>